<feature type="compositionally biased region" description="Basic and acidic residues" evidence="1">
    <location>
        <begin position="112"/>
        <end position="122"/>
    </location>
</feature>
<keyword evidence="2" id="KW-0732">Signal</keyword>
<feature type="chain" id="PRO_5025599220" evidence="2">
    <location>
        <begin position="18"/>
        <end position="122"/>
    </location>
</feature>
<proteinExistence type="predicted"/>
<name>A0A6A6FE75_9PEZI</name>
<accession>A0A6A6FE75</accession>
<reference evidence="3" key="1">
    <citation type="journal article" date="2020" name="Stud. Mycol.">
        <title>101 Dothideomycetes genomes: a test case for predicting lifestyles and emergence of pathogens.</title>
        <authorList>
            <person name="Haridas S."/>
            <person name="Albert R."/>
            <person name="Binder M."/>
            <person name="Bloem J."/>
            <person name="Labutti K."/>
            <person name="Salamov A."/>
            <person name="Andreopoulos B."/>
            <person name="Baker S."/>
            <person name="Barry K."/>
            <person name="Bills G."/>
            <person name="Bluhm B."/>
            <person name="Cannon C."/>
            <person name="Castanera R."/>
            <person name="Culley D."/>
            <person name="Daum C."/>
            <person name="Ezra D."/>
            <person name="Gonzalez J."/>
            <person name="Henrissat B."/>
            <person name="Kuo A."/>
            <person name="Liang C."/>
            <person name="Lipzen A."/>
            <person name="Lutzoni F."/>
            <person name="Magnuson J."/>
            <person name="Mondo S."/>
            <person name="Nolan M."/>
            <person name="Ohm R."/>
            <person name="Pangilinan J."/>
            <person name="Park H.-J."/>
            <person name="Ramirez L."/>
            <person name="Alfaro M."/>
            <person name="Sun H."/>
            <person name="Tritt A."/>
            <person name="Yoshinaga Y."/>
            <person name="Zwiers L.-H."/>
            <person name="Turgeon B."/>
            <person name="Goodwin S."/>
            <person name="Spatafora J."/>
            <person name="Crous P."/>
            <person name="Grigoriev I."/>
        </authorList>
    </citation>
    <scope>NUCLEOTIDE SEQUENCE</scope>
    <source>
        <strain evidence="3">SCOH1-5</strain>
    </source>
</reference>
<evidence type="ECO:0000313" key="3">
    <source>
        <dbReference type="EMBL" id="KAF2211789.1"/>
    </source>
</evidence>
<keyword evidence="4" id="KW-1185">Reference proteome</keyword>
<evidence type="ECO:0000256" key="1">
    <source>
        <dbReference type="SAM" id="MobiDB-lite"/>
    </source>
</evidence>
<dbReference type="AlphaFoldDB" id="A0A6A6FE75"/>
<feature type="region of interest" description="Disordered" evidence="1">
    <location>
        <begin position="92"/>
        <end position="122"/>
    </location>
</feature>
<sequence length="122" mass="13138">MAIACLLALQSVPTTEAQPWLEGAFIIMVETGGFSAAIESGFGESASRTAIRPVQPVPGELLVVTKFKRQLSGDPLAAYPYWHRRAPPASCVRNRASSNQTVPKARGTTRACDTHRKVETVS</sequence>
<protein>
    <submittedName>
        <fullName evidence="3">Uncharacterized protein</fullName>
    </submittedName>
</protein>
<gene>
    <name evidence="3" type="ORF">CERZMDRAFT_98221</name>
</gene>
<evidence type="ECO:0000256" key="2">
    <source>
        <dbReference type="SAM" id="SignalP"/>
    </source>
</evidence>
<dbReference type="EMBL" id="ML992675">
    <property type="protein sequence ID" value="KAF2211789.1"/>
    <property type="molecule type" value="Genomic_DNA"/>
</dbReference>
<dbReference type="Proteomes" id="UP000799539">
    <property type="component" value="Unassembled WGS sequence"/>
</dbReference>
<evidence type="ECO:0000313" key="4">
    <source>
        <dbReference type="Proteomes" id="UP000799539"/>
    </source>
</evidence>
<organism evidence="3 4">
    <name type="scientific">Cercospora zeae-maydis SCOH1-5</name>
    <dbReference type="NCBI Taxonomy" id="717836"/>
    <lineage>
        <taxon>Eukaryota</taxon>
        <taxon>Fungi</taxon>
        <taxon>Dikarya</taxon>
        <taxon>Ascomycota</taxon>
        <taxon>Pezizomycotina</taxon>
        <taxon>Dothideomycetes</taxon>
        <taxon>Dothideomycetidae</taxon>
        <taxon>Mycosphaerellales</taxon>
        <taxon>Mycosphaerellaceae</taxon>
        <taxon>Cercospora</taxon>
    </lineage>
</organism>
<feature type="signal peptide" evidence="2">
    <location>
        <begin position="1"/>
        <end position="17"/>
    </location>
</feature>